<protein>
    <recommendedName>
        <fullName evidence="2">F-box domain-containing protein</fullName>
    </recommendedName>
</protein>
<keyword evidence="4" id="KW-1185">Reference proteome</keyword>
<dbReference type="InterPro" id="IPR001810">
    <property type="entry name" value="F-box_dom"/>
</dbReference>
<evidence type="ECO:0000256" key="1">
    <source>
        <dbReference type="SAM" id="Coils"/>
    </source>
</evidence>
<dbReference type="Gene3D" id="1.20.1280.50">
    <property type="match status" value="1"/>
</dbReference>
<keyword evidence="1" id="KW-0175">Coiled coil</keyword>
<organism evidence="3 4">
    <name type="scientific">Mycena pura</name>
    <dbReference type="NCBI Taxonomy" id="153505"/>
    <lineage>
        <taxon>Eukaryota</taxon>
        <taxon>Fungi</taxon>
        <taxon>Dikarya</taxon>
        <taxon>Basidiomycota</taxon>
        <taxon>Agaricomycotina</taxon>
        <taxon>Agaricomycetes</taxon>
        <taxon>Agaricomycetidae</taxon>
        <taxon>Agaricales</taxon>
        <taxon>Marasmiineae</taxon>
        <taxon>Mycenaceae</taxon>
        <taxon>Mycena</taxon>
    </lineage>
</organism>
<comment type="caution">
    <text evidence="3">The sequence shown here is derived from an EMBL/GenBank/DDBJ whole genome shotgun (WGS) entry which is preliminary data.</text>
</comment>
<dbReference type="SUPFAM" id="SSF81383">
    <property type="entry name" value="F-box domain"/>
    <property type="match status" value="1"/>
</dbReference>
<evidence type="ECO:0000259" key="2">
    <source>
        <dbReference type="Pfam" id="PF12937"/>
    </source>
</evidence>
<proteinExistence type="predicted"/>
<gene>
    <name evidence="3" type="ORF">GGX14DRAFT_573606</name>
</gene>
<accession>A0AAD6V1N1</accession>
<evidence type="ECO:0000313" key="4">
    <source>
        <dbReference type="Proteomes" id="UP001219525"/>
    </source>
</evidence>
<dbReference type="AlphaFoldDB" id="A0AAD6V1N1"/>
<dbReference type="Proteomes" id="UP001219525">
    <property type="component" value="Unassembled WGS sequence"/>
</dbReference>
<feature type="coiled-coil region" evidence="1">
    <location>
        <begin position="82"/>
        <end position="109"/>
    </location>
</feature>
<sequence>MPNLRTLALRNCDWIDKAVVNMFEILPQDTIQELELGGLEVNFGFRQAPAQLCPELLLTNSVPSDIQLNEIHSFIGSAKAKITILDDQISQMQRTLVRLESQRAELADLVKSHHGVVSTIRRLPRDILREVFSHYLGAIVPPLHSPEALLHLVGVCAPWRAIALASPLLWRHIRLTGRREICEDSGKFQQISLQLQRSAPVALSIHVENPSSRVMDLLLTESRRWQTLCLDFNGDHNFHQHLTTSKVEFPILEKLTLVHWEPMYKDIALFFESLPAMVDLTLDLYQMPLSGTLDFIWAQLRTCTLTGCTTNDILRVLPLFSAGTQVCLEHFLSEEKQPTSVHTVVSGLSLCCNFKEDVYNLLGALTAPCLERFRIAGRFSIPPIAAFFDRSSCALTHLGIVCNAYSDHLSGLLTLLRSPHASNIVDLDVELYYAFDGEKLTDALAGGIVPNLRGNRAQDLRMWRLRASRRELRVDQQLVTYASRADIACVRACFDTVTLMSSARAYKQGV</sequence>
<name>A0AAD6V1N1_9AGAR</name>
<reference evidence="3" key="1">
    <citation type="submission" date="2023-03" db="EMBL/GenBank/DDBJ databases">
        <title>Massive genome expansion in bonnet fungi (Mycena s.s.) driven by repeated elements and novel gene families across ecological guilds.</title>
        <authorList>
            <consortium name="Lawrence Berkeley National Laboratory"/>
            <person name="Harder C.B."/>
            <person name="Miyauchi S."/>
            <person name="Viragh M."/>
            <person name="Kuo A."/>
            <person name="Thoen E."/>
            <person name="Andreopoulos B."/>
            <person name="Lu D."/>
            <person name="Skrede I."/>
            <person name="Drula E."/>
            <person name="Henrissat B."/>
            <person name="Morin E."/>
            <person name="Kohler A."/>
            <person name="Barry K."/>
            <person name="LaButti K."/>
            <person name="Morin E."/>
            <person name="Salamov A."/>
            <person name="Lipzen A."/>
            <person name="Mereny Z."/>
            <person name="Hegedus B."/>
            <person name="Baldrian P."/>
            <person name="Stursova M."/>
            <person name="Weitz H."/>
            <person name="Taylor A."/>
            <person name="Grigoriev I.V."/>
            <person name="Nagy L.G."/>
            <person name="Martin F."/>
            <person name="Kauserud H."/>
        </authorList>
    </citation>
    <scope>NUCLEOTIDE SEQUENCE</scope>
    <source>
        <strain evidence="3">9144</strain>
    </source>
</reference>
<feature type="domain" description="F-box" evidence="2">
    <location>
        <begin position="120"/>
        <end position="175"/>
    </location>
</feature>
<dbReference type="EMBL" id="JARJCW010000073">
    <property type="protein sequence ID" value="KAJ7198365.1"/>
    <property type="molecule type" value="Genomic_DNA"/>
</dbReference>
<dbReference type="InterPro" id="IPR036047">
    <property type="entry name" value="F-box-like_dom_sf"/>
</dbReference>
<evidence type="ECO:0000313" key="3">
    <source>
        <dbReference type="EMBL" id="KAJ7198365.1"/>
    </source>
</evidence>
<dbReference type="Pfam" id="PF12937">
    <property type="entry name" value="F-box-like"/>
    <property type="match status" value="1"/>
</dbReference>